<gene>
    <name evidence="2" type="ORF">ACD_80C00180G0012</name>
</gene>
<comment type="caution">
    <text evidence="2">The sequence shown here is derived from an EMBL/GenBank/DDBJ whole genome shotgun (WGS) entry which is preliminary data.</text>
</comment>
<sequence length="296" mass="34048">MTLTQSINTADKTKSEMVFDTYEDFKKDKSIPQKSFINFQSYIKSKNLGLPAAQLGDIFEDLGNPKKKQEIIDKLEKKTPEVEKTEQPIKKLNEYTKEELENESAETIKKIVTKDLAEKAMDDAKKGDKLDIKQGKEDLIAKYTALLDEKNILEKQNKKLKEVVFDKTELIISPREYLKRLRLSNMSERIEKLKKTDYPKSAVIYFMSMMKFRDGGRVWAAINRGMVKINSGAFLTKSAGGLNVENIKTEMKTCLERFSPKESDSKKVKLMKELLYGEVKTATNTYLDNIIKNNKI</sequence>
<dbReference type="AlphaFoldDB" id="K1XW69"/>
<feature type="coiled-coil region" evidence="1">
    <location>
        <begin position="136"/>
        <end position="163"/>
    </location>
</feature>
<keyword evidence="1" id="KW-0175">Coiled coil</keyword>
<accession>K1XW69</accession>
<evidence type="ECO:0000256" key="1">
    <source>
        <dbReference type="SAM" id="Coils"/>
    </source>
</evidence>
<protein>
    <submittedName>
        <fullName evidence="2">Uncharacterized protein</fullName>
    </submittedName>
</protein>
<name>K1XW69_9BACT</name>
<organism evidence="2">
    <name type="scientific">uncultured bacterium</name>
    <name type="common">gcode 4</name>
    <dbReference type="NCBI Taxonomy" id="1234023"/>
    <lineage>
        <taxon>Bacteria</taxon>
        <taxon>environmental samples</taxon>
    </lineage>
</organism>
<proteinExistence type="predicted"/>
<evidence type="ECO:0000313" key="2">
    <source>
        <dbReference type="EMBL" id="EKD24638.1"/>
    </source>
</evidence>
<dbReference type="EMBL" id="AMFJ01036187">
    <property type="protein sequence ID" value="EKD24638.1"/>
    <property type="molecule type" value="Genomic_DNA"/>
</dbReference>
<reference evidence="2" key="1">
    <citation type="journal article" date="2012" name="Science">
        <title>Fermentation, hydrogen, and sulfur metabolism in multiple uncultivated bacterial phyla.</title>
        <authorList>
            <person name="Wrighton K.C."/>
            <person name="Thomas B.C."/>
            <person name="Sharon I."/>
            <person name="Miller C.S."/>
            <person name="Castelle C.J."/>
            <person name="VerBerkmoes N.C."/>
            <person name="Wilkins M.J."/>
            <person name="Hettich R.L."/>
            <person name="Lipton M.S."/>
            <person name="Williams K.H."/>
            <person name="Long P.E."/>
            <person name="Banfield J.F."/>
        </authorList>
    </citation>
    <scope>NUCLEOTIDE SEQUENCE [LARGE SCALE GENOMIC DNA]</scope>
</reference>